<evidence type="ECO:0000313" key="4">
    <source>
        <dbReference type="EMBL" id="CAD6192291.1"/>
    </source>
</evidence>
<dbReference type="SUPFAM" id="SSF48065">
    <property type="entry name" value="DBL homology domain (DH-domain)"/>
    <property type="match status" value="1"/>
</dbReference>
<dbReference type="GO" id="GO:0005938">
    <property type="term" value="C:cell cortex"/>
    <property type="evidence" value="ECO:0007669"/>
    <property type="project" value="TreeGrafter"/>
</dbReference>
<feature type="domain" description="DH" evidence="2">
    <location>
        <begin position="363"/>
        <end position="562"/>
    </location>
</feature>
<dbReference type="SMART" id="SM00292">
    <property type="entry name" value="BRCT"/>
    <property type="match status" value="2"/>
</dbReference>
<dbReference type="GO" id="GO:0007399">
    <property type="term" value="P:nervous system development"/>
    <property type="evidence" value="ECO:0007669"/>
    <property type="project" value="TreeGrafter"/>
</dbReference>
<dbReference type="GO" id="GO:2000431">
    <property type="term" value="P:regulation of cytokinesis, actomyosin contractile ring assembly"/>
    <property type="evidence" value="ECO:0007669"/>
    <property type="project" value="InterPro"/>
</dbReference>
<dbReference type="Gene3D" id="3.40.50.10190">
    <property type="entry name" value="BRCT domain"/>
    <property type="match status" value="2"/>
</dbReference>
<dbReference type="PANTHER" id="PTHR16777">
    <property type="entry name" value="PROTEIN ECT2"/>
    <property type="match status" value="1"/>
</dbReference>
<dbReference type="GO" id="GO:0005096">
    <property type="term" value="F:GTPase activator activity"/>
    <property type="evidence" value="ECO:0007669"/>
    <property type="project" value="InterPro"/>
</dbReference>
<feature type="compositionally biased region" description="Polar residues" evidence="1">
    <location>
        <begin position="866"/>
        <end position="889"/>
    </location>
</feature>
<dbReference type="GO" id="GO:0005085">
    <property type="term" value="F:guanyl-nucleotide exchange factor activity"/>
    <property type="evidence" value="ECO:0007669"/>
    <property type="project" value="InterPro"/>
</dbReference>
<feature type="domain" description="BRCT" evidence="3">
    <location>
        <begin position="209"/>
        <end position="296"/>
    </location>
</feature>
<dbReference type="InterPro" id="IPR035899">
    <property type="entry name" value="DBL_dom_sf"/>
</dbReference>
<proteinExistence type="predicted"/>
<feature type="compositionally biased region" description="Basic and acidic residues" evidence="1">
    <location>
        <begin position="897"/>
        <end position="907"/>
    </location>
</feature>
<dbReference type="Gene3D" id="1.20.900.10">
    <property type="entry name" value="Dbl homology (DH) domain"/>
    <property type="match status" value="1"/>
</dbReference>
<dbReference type="GO" id="GO:0000281">
    <property type="term" value="P:mitotic cytokinesis"/>
    <property type="evidence" value="ECO:0007669"/>
    <property type="project" value="TreeGrafter"/>
</dbReference>
<sequence>MLDTTAVQSPPRRQRTLQKLVVFGDDANNYKDIFASLQQRNVATTFLKSFDDFKGELDDVTFFCGNFNTPLFNIINKQQVNNLEAPSQLVVVGPAVLRHRLAKKMELMTLRPCRPLYCEIMRNVTMVISPEVLNKREIVDLVHYMGGSVRKEPVSKTNVLIAARACGRLYGAMSLLGQPILRSDWVNHCWSQRDNADFDVFNEELLKQFRIAVFEGLHIFFHGFRQKEVDDMAKHLQDNKGKMVKQTNEATHVVYNSDAMELEPLPASGHLLHVTQEWFWVSLHMGKCAREDSYALPTRNLKKKIVCGSSMNSPAGKLALSKSASSVREYGDDVVSSLNATPDYIYSNDEMEKMGRSPRPTSKRLQVCMEMAETENNYLNALKLLLKFKAALEHEVSQNEFMKKTDIALMFGKLEPIVEVHGRISEKLNAMVAEATSAAASGHSKKSDEKNLDPAAVWVEAKEEMIRVYPPYLNLYDNAKKLFDTIDRENAKFHAFCKAKESNPDFKRQKVVDILVRPVQRLPSVILLLREVGKKSESSRMKLSSDEAVKVIDEVLKIANKTRERNDHLISHMNKFTDIENVPIHLMAANRMFIRDINIVPVASTAPKLLKDCKMKLFLFHDVLLVTKIRQDKGTMQRLARHASFASLHARARRPYKYVDQLPLASLRSACRIRPPLDFCQDPALGEPVLWLITHRDNLDHQWVIESKDDESMREFMDDIHMKVLSEYGRYFMSCSEETANSIFESDIADAVTRYFKRQMPVSNANMTMVERTPRGDWSQASSINDSTFSTATHQSQQSKMRRAFSNAQLQIATTFGFGRAQSRVNLGQISETSVCQTPRAVASSSTESAANSTISATPKRGLRQRLTSSTFLSRTLNRNTSMRCSQATLPPLEDEKENRTMVERPTHSGSRVTDV</sequence>
<dbReference type="InterPro" id="IPR001357">
    <property type="entry name" value="BRCT_dom"/>
</dbReference>
<dbReference type="InterPro" id="IPR036420">
    <property type="entry name" value="BRCT_dom_sf"/>
</dbReference>
<dbReference type="InterPro" id="IPR000219">
    <property type="entry name" value="DH_dom"/>
</dbReference>
<name>A0A8S1HCT1_9PELO</name>
<feature type="region of interest" description="Disordered" evidence="1">
    <location>
        <begin position="841"/>
        <end position="916"/>
    </location>
</feature>
<comment type="caution">
    <text evidence="4">The sequence shown here is derived from an EMBL/GenBank/DDBJ whole genome shotgun (WGS) entry which is preliminary data.</text>
</comment>
<evidence type="ECO:0000259" key="2">
    <source>
        <dbReference type="PROSITE" id="PS50010"/>
    </source>
</evidence>
<dbReference type="Proteomes" id="UP000835052">
    <property type="component" value="Unassembled WGS sequence"/>
</dbReference>
<dbReference type="SUPFAM" id="SSF52113">
    <property type="entry name" value="BRCT domain"/>
    <property type="match status" value="2"/>
</dbReference>
<dbReference type="PANTHER" id="PTHR16777:SF2">
    <property type="entry name" value="PROTEIN ECT2"/>
    <property type="match status" value="1"/>
</dbReference>
<protein>
    <submittedName>
        <fullName evidence="4">Uncharacterized protein</fullName>
    </submittedName>
</protein>
<dbReference type="InterPro" id="IPR026817">
    <property type="entry name" value="Ect2"/>
</dbReference>
<feature type="compositionally biased region" description="Low complexity" evidence="1">
    <location>
        <begin position="841"/>
        <end position="858"/>
    </location>
</feature>
<dbReference type="Pfam" id="PF00621">
    <property type="entry name" value="RhoGEF"/>
    <property type="match status" value="1"/>
</dbReference>
<organism evidence="4 5">
    <name type="scientific">Caenorhabditis auriculariae</name>
    <dbReference type="NCBI Taxonomy" id="2777116"/>
    <lineage>
        <taxon>Eukaryota</taxon>
        <taxon>Metazoa</taxon>
        <taxon>Ecdysozoa</taxon>
        <taxon>Nematoda</taxon>
        <taxon>Chromadorea</taxon>
        <taxon>Rhabditida</taxon>
        <taxon>Rhabditina</taxon>
        <taxon>Rhabditomorpha</taxon>
        <taxon>Rhabditoidea</taxon>
        <taxon>Rhabditidae</taxon>
        <taxon>Peloderinae</taxon>
        <taxon>Caenorhabditis</taxon>
    </lineage>
</organism>
<dbReference type="PROSITE" id="PS50172">
    <property type="entry name" value="BRCT"/>
    <property type="match status" value="2"/>
</dbReference>
<dbReference type="OrthoDB" id="9997817at2759"/>
<feature type="domain" description="BRCT" evidence="3">
    <location>
        <begin position="116"/>
        <end position="203"/>
    </location>
</feature>
<reference evidence="4" key="1">
    <citation type="submission" date="2020-10" db="EMBL/GenBank/DDBJ databases">
        <authorList>
            <person name="Kikuchi T."/>
        </authorList>
    </citation>
    <scope>NUCLEOTIDE SEQUENCE</scope>
    <source>
        <strain evidence="4">NKZ352</strain>
    </source>
</reference>
<gene>
    <name evidence="4" type="ORF">CAUJ_LOCUS8210</name>
</gene>
<dbReference type="EMBL" id="CAJGYM010000026">
    <property type="protein sequence ID" value="CAD6192291.1"/>
    <property type="molecule type" value="Genomic_DNA"/>
</dbReference>
<dbReference type="AlphaFoldDB" id="A0A8S1HCT1"/>
<evidence type="ECO:0000256" key="1">
    <source>
        <dbReference type="SAM" id="MobiDB-lite"/>
    </source>
</evidence>
<evidence type="ECO:0000259" key="3">
    <source>
        <dbReference type="PROSITE" id="PS50172"/>
    </source>
</evidence>
<dbReference type="SMART" id="SM00325">
    <property type="entry name" value="RhoGEF"/>
    <property type="match status" value="1"/>
</dbReference>
<keyword evidence="5" id="KW-1185">Reference proteome</keyword>
<dbReference type="PROSITE" id="PS50010">
    <property type="entry name" value="DH_2"/>
    <property type="match status" value="1"/>
</dbReference>
<accession>A0A8S1HCT1</accession>
<dbReference type="GO" id="GO:0005634">
    <property type="term" value="C:nucleus"/>
    <property type="evidence" value="ECO:0007669"/>
    <property type="project" value="InterPro"/>
</dbReference>
<evidence type="ECO:0000313" key="5">
    <source>
        <dbReference type="Proteomes" id="UP000835052"/>
    </source>
</evidence>